<sequence>NNPTDTAELAPMITRAEQAAVVINQERAEPETTGTVLADAGYCSEDNLTPAEGPQVFDRLIATGKSRDLQRDATTNPASGPPPQDATAAESMRHRLRTPAGAALYKKRGATVEPVNGHLKDRNRLRQFSMRGLTHCLGELTLTATAHNLHRLFTTTQPQTV</sequence>
<evidence type="ECO:0000313" key="4">
    <source>
        <dbReference type="Proteomes" id="UP001595764"/>
    </source>
</evidence>
<dbReference type="EMBL" id="JBHRWI010000054">
    <property type="protein sequence ID" value="MFC3515739.1"/>
    <property type="molecule type" value="Genomic_DNA"/>
</dbReference>
<feature type="domain" description="Transposase DDE" evidence="2">
    <location>
        <begin position="87"/>
        <end position="152"/>
    </location>
</feature>
<accession>A0ABV7QUN2</accession>
<feature type="region of interest" description="Disordered" evidence="1">
    <location>
        <begin position="63"/>
        <end position="92"/>
    </location>
</feature>
<feature type="non-terminal residue" evidence="3">
    <location>
        <position position="1"/>
    </location>
</feature>
<dbReference type="Pfam" id="PF13751">
    <property type="entry name" value="DDE_Tnp_1_6"/>
    <property type="match status" value="1"/>
</dbReference>
<evidence type="ECO:0000259" key="2">
    <source>
        <dbReference type="Pfam" id="PF13751"/>
    </source>
</evidence>
<reference evidence="4" key="1">
    <citation type="journal article" date="2019" name="Int. J. Syst. Evol. Microbiol.">
        <title>The Global Catalogue of Microorganisms (GCM) 10K type strain sequencing project: providing services to taxonomists for standard genome sequencing and annotation.</title>
        <authorList>
            <consortium name="The Broad Institute Genomics Platform"/>
            <consortium name="The Broad Institute Genome Sequencing Center for Infectious Disease"/>
            <person name="Wu L."/>
            <person name="Ma J."/>
        </authorList>
    </citation>
    <scope>NUCLEOTIDE SEQUENCE [LARGE SCALE GENOMIC DNA]</scope>
    <source>
        <strain evidence="4">CGMCC 4.7682</strain>
    </source>
</reference>
<dbReference type="PANTHER" id="PTHR33408:SF2">
    <property type="entry name" value="TRANSPOSASE DDE DOMAIN-CONTAINING PROTEIN"/>
    <property type="match status" value="1"/>
</dbReference>
<dbReference type="InterPro" id="IPR025668">
    <property type="entry name" value="Tnp_DDE_dom"/>
</dbReference>
<organism evidence="3 4">
    <name type="scientific">Amycolatopsis halotolerans</name>
    <dbReference type="NCBI Taxonomy" id="330083"/>
    <lineage>
        <taxon>Bacteria</taxon>
        <taxon>Bacillati</taxon>
        <taxon>Actinomycetota</taxon>
        <taxon>Actinomycetes</taxon>
        <taxon>Pseudonocardiales</taxon>
        <taxon>Pseudonocardiaceae</taxon>
        <taxon>Amycolatopsis</taxon>
    </lineage>
</organism>
<dbReference type="RefSeq" id="WP_377896723.1">
    <property type="nucleotide sequence ID" value="NZ_JBHRWI010000054.1"/>
</dbReference>
<dbReference type="Proteomes" id="UP001595764">
    <property type="component" value="Unassembled WGS sequence"/>
</dbReference>
<dbReference type="PANTHER" id="PTHR33408">
    <property type="entry name" value="TRANSPOSASE"/>
    <property type="match status" value="1"/>
</dbReference>
<keyword evidence="4" id="KW-1185">Reference proteome</keyword>
<protein>
    <submittedName>
        <fullName evidence="3">Transposase</fullName>
    </submittedName>
</protein>
<comment type="caution">
    <text evidence="3">The sequence shown here is derived from an EMBL/GenBank/DDBJ whole genome shotgun (WGS) entry which is preliminary data.</text>
</comment>
<name>A0ABV7QUN2_9PSEU</name>
<proteinExistence type="predicted"/>
<gene>
    <name evidence="3" type="ORF">ACFORO_36645</name>
</gene>
<evidence type="ECO:0000256" key="1">
    <source>
        <dbReference type="SAM" id="MobiDB-lite"/>
    </source>
</evidence>
<evidence type="ECO:0000313" key="3">
    <source>
        <dbReference type="EMBL" id="MFC3515739.1"/>
    </source>
</evidence>